<dbReference type="AlphaFoldDB" id="A0A177NCA1"/>
<keyword evidence="2" id="KW-1185">Reference proteome</keyword>
<protein>
    <submittedName>
        <fullName evidence="1">Uncharacterized protein</fullName>
    </submittedName>
</protein>
<name>A0A177NCA1_9GAMM</name>
<organism evidence="1 2">
    <name type="scientific">Methylomonas lenta</name>
    <dbReference type="NCBI Taxonomy" id="980561"/>
    <lineage>
        <taxon>Bacteria</taxon>
        <taxon>Pseudomonadati</taxon>
        <taxon>Pseudomonadota</taxon>
        <taxon>Gammaproteobacteria</taxon>
        <taxon>Methylococcales</taxon>
        <taxon>Methylococcaceae</taxon>
        <taxon>Methylomonas</taxon>
    </lineage>
</organism>
<accession>A0A177NCA1</accession>
<comment type="caution">
    <text evidence="1">The sequence shown here is derived from an EMBL/GenBank/DDBJ whole genome shotgun (WGS) entry which is preliminary data.</text>
</comment>
<reference evidence="1 2" key="1">
    <citation type="submission" date="2016-03" db="EMBL/GenBank/DDBJ databases">
        <authorList>
            <person name="Ploux O."/>
        </authorList>
    </citation>
    <scope>NUCLEOTIDE SEQUENCE [LARGE SCALE GENOMIC DNA]</scope>
    <source>
        <strain evidence="1 2">R-45370</strain>
    </source>
</reference>
<gene>
    <name evidence="1" type="ORF">A1359_10210</name>
</gene>
<proteinExistence type="predicted"/>
<dbReference type="Proteomes" id="UP000078476">
    <property type="component" value="Unassembled WGS sequence"/>
</dbReference>
<evidence type="ECO:0000313" key="2">
    <source>
        <dbReference type="Proteomes" id="UP000078476"/>
    </source>
</evidence>
<dbReference type="EMBL" id="LUUI01000107">
    <property type="protein sequence ID" value="OAI14660.1"/>
    <property type="molecule type" value="Genomic_DNA"/>
</dbReference>
<dbReference type="STRING" id="980561.A1359_10210"/>
<sequence length="200" mass="22029">MKSLYVGILLLLLPILAWSDETYSVALPECTAKLERRTVEEGIVIVRSDCTLSLPSLVQLLNDGLHGLFPDHTLPVYEIYLGRLMTYPDLSKALAKAAAKSLKWNTKRGRPSEAGESDNHRIGLLLNGEVYPHDLKTVFAPYGLTACIADVEKVLVFKAKDIFTSSAEMPKLISPNALLPVDAQIWLRLQPGLIDCSGQN</sequence>
<evidence type="ECO:0000313" key="1">
    <source>
        <dbReference type="EMBL" id="OAI14660.1"/>
    </source>
</evidence>